<dbReference type="Pfam" id="PF04686">
    <property type="entry name" value="SsgA"/>
    <property type="match status" value="1"/>
</dbReference>
<gene>
    <name evidence="7" type="ORF">ABT317_14005</name>
</gene>
<evidence type="ECO:0000313" key="8">
    <source>
        <dbReference type="Proteomes" id="UP001458415"/>
    </source>
</evidence>
<keyword evidence="8" id="KW-1185">Reference proteome</keyword>
<accession>A0ABV1W1L4</accession>
<evidence type="ECO:0000313" key="7">
    <source>
        <dbReference type="EMBL" id="MER6978088.1"/>
    </source>
</evidence>
<name>A0ABV1W1L4_9ACTN</name>
<comment type="similarity">
    <text evidence="2">Belongs to the SsgA family.</text>
</comment>
<evidence type="ECO:0000256" key="5">
    <source>
        <dbReference type="ARBA" id="ARBA00023210"/>
    </source>
</evidence>
<dbReference type="InterPro" id="IPR038658">
    <property type="entry name" value="SsgB_sf"/>
</dbReference>
<organism evidence="7 8">
    <name type="scientific">Streptomyces carpinensis</name>
    <dbReference type="NCBI Taxonomy" id="66369"/>
    <lineage>
        <taxon>Bacteria</taxon>
        <taxon>Bacillati</taxon>
        <taxon>Actinomycetota</taxon>
        <taxon>Actinomycetes</taxon>
        <taxon>Kitasatosporales</taxon>
        <taxon>Streptomycetaceae</taxon>
        <taxon>Streptomyces</taxon>
    </lineage>
</organism>
<comment type="caution">
    <text evidence="7">The sequence shown here is derived from an EMBL/GenBank/DDBJ whole genome shotgun (WGS) entry which is preliminary data.</text>
</comment>
<dbReference type="Proteomes" id="UP001458415">
    <property type="component" value="Unassembled WGS sequence"/>
</dbReference>
<dbReference type="InterPro" id="IPR006776">
    <property type="entry name" value="SsgB"/>
</dbReference>
<dbReference type="RefSeq" id="WP_167414125.1">
    <property type="nucleotide sequence ID" value="NZ_MUBM01000301.1"/>
</dbReference>
<evidence type="ECO:0000256" key="3">
    <source>
        <dbReference type="ARBA" id="ARBA00022618"/>
    </source>
</evidence>
<sequence>MSGNRPELQARRTGPYDCPELILDIERVPDVSARQPIRAEFRFEPERPLVVCVELLIEGGPRVMWRIGRDLLRQGLYSVSGLGDVQIWPSHPEDRATALLQLASRDMAALFELPVPPLAEWLDHTYELVPAGHELAGIDWDVATADLLQGPSTQSD</sequence>
<keyword evidence="6" id="KW-0131">Cell cycle</keyword>
<keyword evidence="4" id="KW-0749">Sporulation</keyword>
<keyword evidence="3" id="KW-0132">Cell division</keyword>
<evidence type="ECO:0000256" key="6">
    <source>
        <dbReference type="ARBA" id="ARBA00023306"/>
    </source>
</evidence>
<keyword evidence="5" id="KW-0717">Septation</keyword>
<dbReference type="Gene3D" id="2.30.31.20">
    <property type="entry name" value="Sporulation-specific cell division protein SsgB"/>
    <property type="match status" value="1"/>
</dbReference>
<proteinExistence type="inferred from homology"/>
<protein>
    <submittedName>
        <fullName evidence="7">SsgA family sporulation/cell division regulator</fullName>
    </submittedName>
</protein>
<comment type="subcellular location">
    <subcellularLocation>
        <location evidence="1">Cell septum</location>
    </subcellularLocation>
</comment>
<reference evidence="7 8" key="1">
    <citation type="submission" date="2024-06" db="EMBL/GenBank/DDBJ databases">
        <title>The Natural Products Discovery Center: Release of the First 8490 Sequenced Strains for Exploring Actinobacteria Biosynthetic Diversity.</title>
        <authorList>
            <person name="Kalkreuter E."/>
            <person name="Kautsar S.A."/>
            <person name="Yang D."/>
            <person name="Bader C.D."/>
            <person name="Teijaro C.N."/>
            <person name="Fluegel L."/>
            <person name="Davis C.M."/>
            <person name="Simpson J.R."/>
            <person name="Lauterbach L."/>
            <person name="Steele A.D."/>
            <person name="Gui C."/>
            <person name="Meng S."/>
            <person name="Li G."/>
            <person name="Viehrig K."/>
            <person name="Ye F."/>
            <person name="Su P."/>
            <person name="Kiefer A.F."/>
            <person name="Nichols A."/>
            <person name="Cepeda A.J."/>
            <person name="Yan W."/>
            <person name="Fan B."/>
            <person name="Jiang Y."/>
            <person name="Adhikari A."/>
            <person name="Zheng C.-J."/>
            <person name="Schuster L."/>
            <person name="Cowan T.M."/>
            <person name="Smanski M.J."/>
            <person name="Chevrette M.G."/>
            <person name="De Carvalho L.P.S."/>
            <person name="Shen B."/>
        </authorList>
    </citation>
    <scope>NUCLEOTIDE SEQUENCE [LARGE SCALE GENOMIC DNA]</scope>
    <source>
        <strain evidence="7 8">NPDC000634</strain>
    </source>
</reference>
<evidence type="ECO:0000256" key="2">
    <source>
        <dbReference type="ARBA" id="ARBA00009323"/>
    </source>
</evidence>
<evidence type="ECO:0000256" key="1">
    <source>
        <dbReference type="ARBA" id="ARBA00004431"/>
    </source>
</evidence>
<dbReference type="EMBL" id="JBEPCU010000193">
    <property type="protein sequence ID" value="MER6978088.1"/>
    <property type="molecule type" value="Genomic_DNA"/>
</dbReference>
<evidence type="ECO:0000256" key="4">
    <source>
        <dbReference type="ARBA" id="ARBA00022969"/>
    </source>
</evidence>